<gene>
    <name evidence="1" type="ORF">PHYBLDRAFT_71835</name>
</gene>
<dbReference type="AlphaFoldDB" id="A0A162NEP1"/>
<dbReference type="VEuPathDB" id="FungiDB:PHYBLDRAFT_71835"/>
<reference evidence="2" key="1">
    <citation type="submission" date="2015-06" db="EMBL/GenBank/DDBJ databases">
        <title>Expansion of signal transduction pathways in fungi by whole-genome duplication.</title>
        <authorList>
            <consortium name="DOE Joint Genome Institute"/>
            <person name="Corrochano L.M."/>
            <person name="Kuo A."/>
            <person name="Marcet-Houben M."/>
            <person name="Polaino S."/>
            <person name="Salamov A."/>
            <person name="Villalobos J.M."/>
            <person name="Alvarez M.I."/>
            <person name="Avalos J."/>
            <person name="Benito E.P."/>
            <person name="Benoit I."/>
            <person name="Burger G."/>
            <person name="Camino L.P."/>
            <person name="Canovas D."/>
            <person name="Cerda-Olmedo E."/>
            <person name="Cheng J.-F."/>
            <person name="Dominguez A."/>
            <person name="Elias M."/>
            <person name="Eslava A.P."/>
            <person name="Glaser F."/>
            <person name="Grimwood J."/>
            <person name="Gutierrez G."/>
            <person name="Heitman J."/>
            <person name="Henrissat B."/>
            <person name="Iturriaga E.A."/>
            <person name="Lang B.F."/>
            <person name="Lavin J.L."/>
            <person name="Lee S."/>
            <person name="Li W."/>
            <person name="Lindquist E."/>
            <person name="Lopez-Garcia S."/>
            <person name="Luque E.M."/>
            <person name="Marcos A.T."/>
            <person name="Martin J."/>
            <person name="McCluskey K."/>
            <person name="Medina H.R."/>
            <person name="Miralles-Duran A."/>
            <person name="Miyazaki A."/>
            <person name="Munoz-Torres E."/>
            <person name="Oguiza J.A."/>
            <person name="Ohm R."/>
            <person name="Olmedo M."/>
            <person name="Orejas M."/>
            <person name="Ortiz-Castellanos L."/>
            <person name="Pisabarro A.G."/>
            <person name="Rodriguez-Romero J."/>
            <person name="Ruiz-Herrera J."/>
            <person name="Ruiz-Vazquez R."/>
            <person name="Sanz C."/>
            <person name="Schackwitz W."/>
            <person name="Schmutz J."/>
            <person name="Shahriari M."/>
            <person name="Shelest E."/>
            <person name="Silva-Franco F."/>
            <person name="Soanes D."/>
            <person name="Syed K."/>
            <person name="Tagua V.G."/>
            <person name="Talbot N.J."/>
            <person name="Thon M."/>
            <person name="De vries R.P."/>
            <person name="Wiebenga A."/>
            <person name="Yadav J.S."/>
            <person name="Braun E.L."/>
            <person name="Baker S."/>
            <person name="Garre V."/>
            <person name="Horwitz B."/>
            <person name="Torres-Martinez S."/>
            <person name="Idnurm A."/>
            <person name="Herrera-Estrella A."/>
            <person name="Gabaldon T."/>
            <person name="Grigoriev I.V."/>
        </authorList>
    </citation>
    <scope>NUCLEOTIDE SEQUENCE [LARGE SCALE GENOMIC DNA]</scope>
    <source>
        <strain evidence="2">NRRL 1555(-)</strain>
    </source>
</reference>
<sequence length="135" mass="15433">MFGYNSVKLRFKRHGNMATPESEISESSAGVKISSVFSLCQRNYLRMGNVQLSSSMNGNETPRNTIHRYNLFYLYLGCSNIHQNIIFFHSRKPFIIRFHTFTIGRASVAEAVQIDIKLSAHKPHLRLKEVKKNGG</sequence>
<dbReference type="InParanoid" id="A0A162NEP1"/>
<accession>A0A162NEP1</accession>
<dbReference type="GeneID" id="29003455"/>
<protein>
    <submittedName>
        <fullName evidence="1">Uncharacterized protein</fullName>
    </submittedName>
</protein>
<dbReference type="EMBL" id="KV440980">
    <property type="protein sequence ID" value="OAD73618.1"/>
    <property type="molecule type" value="Genomic_DNA"/>
</dbReference>
<dbReference type="RefSeq" id="XP_018291658.1">
    <property type="nucleotide sequence ID" value="XM_018442549.1"/>
</dbReference>
<name>A0A162NEP1_PHYB8</name>
<proteinExistence type="predicted"/>
<dbReference type="Proteomes" id="UP000077315">
    <property type="component" value="Unassembled WGS sequence"/>
</dbReference>
<organism evidence="1 2">
    <name type="scientific">Phycomyces blakesleeanus (strain ATCC 8743b / DSM 1359 / FGSC 10004 / NBRC 33097 / NRRL 1555)</name>
    <dbReference type="NCBI Taxonomy" id="763407"/>
    <lineage>
        <taxon>Eukaryota</taxon>
        <taxon>Fungi</taxon>
        <taxon>Fungi incertae sedis</taxon>
        <taxon>Mucoromycota</taxon>
        <taxon>Mucoromycotina</taxon>
        <taxon>Mucoromycetes</taxon>
        <taxon>Mucorales</taxon>
        <taxon>Phycomycetaceae</taxon>
        <taxon>Phycomyces</taxon>
    </lineage>
</organism>
<keyword evidence="2" id="KW-1185">Reference proteome</keyword>
<evidence type="ECO:0000313" key="2">
    <source>
        <dbReference type="Proteomes" id="UP000077315"/>
    </source>
</evidence>
<evidence type="ECO:0000313" key="1">
    <source>
        <dbReference type="EMBL" id="OAD73618.1"/>
    </source>
</evidence>